<keyword evidence="3 10" id="KW-0055">Arginine biosynthesis</keyword>
<proteinExistence type="inferred from homology"/>
<feature type="site" description="Involved in the stabilization of negative charge on the oxyanion by the formation of the oxyanion hole" evidence="10">
    <location>
        <position position="651"/>
    </location>
</feature>
<reference evidence="12 13" key="1">
    <citation type="journal article" date="2020" name="ISME J.">
        <title>Uncovering the hidden diversity of litter-decomposition mechanisms in mushroom-forming fungi.</title>
        <authorList>
            <person name="Floudas D."/>
            <person name="Bentzer J."/>
            <person name="Ahren D."/>
            <person name="Johansson T."/>
            <person name="Persson P."/>
            <person name="Tunlid A."/>
        </authorList>
    </citation>
    <scope>NUCLEOTIDE SEQUENCE [LARGE SCALE GENOMIC DNA]</scope>
    <source>
        <strain evidence="12 13">CBS 101986</strain>
    </source>
</reference>
<evidence type="ECO:0000256" key="3">
    <source>
        <dbReference type="ARBA" id="ARBA00022571"/>
    </source>
</evidence>
<evidence type="ECO:0000256" key="10">
    <source>
        <dbReference type="HAMAP-Rule" id="MF_03124"/>
    </source>
</evidence>
<dbReference type="InterPro" id="IPR016117">
    <property type="entry name" value="ArgJ-like_dom_sf"/>
</dbReference>
<comment type="catalytic activity">
    <reaction evidence="10">
        <text>N(2)-acetyl-L-ornithine + L-glutamate = N-acetyl-L-glutamate + L-ornithine</text>
        <dbReference type="Rhea" id="RHEA:15349"/>
        <dbReference type="ChEBI" id="CHEBI:29985"/>
        <dbReference type="ChEBI" id="CHEBI:44337"/>
        <dbReference type="ChEBI" id="CHEBI:46911"/>
        <dbReference type="ChEBI" id="CHEBI:57805"/>
        <dbReference type="EC" id="2.3.1.35"/>
    </reaction>
</comment>
<feature type="compositionally biased region" description="Low complexity" evidence="11">
    <location>
        <begin position="446"/>
        <end position="458"/>
    </location>
</feature>
<keyword evidence="13" id="KW-1185">Reference proteome</keyword>
<evidence type="ECO:0000256" key="1">
    <source>
        <dbReference type="ARBA" id="ARBA00004305"/>
    </source>
</evidence>
<dbReference type="AlphaFoldDB" id="A0A8H5F8Z5"/>
<evidence type="ECO:0000256" key="6">
    <source>
        <dbReference type="ARBA" id="ARBA00022813"/>
    </source>
</evidence>
<comment type="caution">
    <text evidence="12">The sequence shown here is derived from an EMBL/GenBank/DDBJ whole genome shotgun (WGS) entry which is preliminary data.</text>
</comment>
<dbReference type="SUPFAM" id="SSF56266">
    <property type="entry name" value="DmpA/ArgJ-like"/>
    <property type="match status" value="1"/>
</dbReference>
<comment type="PTM">
    <text evidence="10">The alpha and beta chains are autoproteolytically processed from a single precursor protein within the mitochondrion.</text>
</comment>
<dbReference type="Gene3D" id="3.30.2330.10">
    <property type="entry name" value="arginine biosynthesis bifunctional protein suprefamily"/>
    <property type="match status" value="1"/>
</dbReference>
<evidence type="ECO:0000313" key="12">
    <source>
        <dbReference type="EMBL" id="KAF5328180.1"/>
    </source>
</evidence>
<feature type="region of interest" description="Disordered" evidence="11">
    <location>
        <begin position="248"/>
        <end position="360"/>
    </location>
</feature>
<dbReference type="NCBIfam" id="NF003802">
    <property type="entry name" value="PRK05388.1"/>
    <property type="match status" value="1"/>
</dbReference>
<dbReference type="Proteomes" id="UP000567179">
    <property type="component" value="Unassembled WGS sequence"/>
</dbReference>
<feature type="compositionally biased region" description="Acidic residues" evidence="11">
    <location>
        <begin position="250"/>
        <end position="259"/>
    </location>
</feature>
<dbReference type="FunFam" id="3.30.2330.10:FF:000001">
    <property type="entry name" value="Arginine biosynthesis bifunctional protein ArgJ, mitochondrial"/>
    <property type="match status" value="1"/>
</dbReference>
<feature type="binding site" evidence="10">
    <location>
        <position position="831"/>
    </location>
    <ligand>
        <name>substrate</name>
    </ligand>
</feature>
<dbReference type="CDD" id="cd02152">
    <property type="entry name" value="OAT"/>
    <property type="match status" value="1"/>
</dbReference>
<dbReference type="GO" id="GO:0004042">
    <property type="term" value="F:L-glutamate N-acetyltransferase activity"/>
    <property type="evidence" value="ECO:0007669"/>
    <property type="project" value="UniProtKB-UniRule"/>
</dbReference>
<evidence type="ECO:0000256" key="5">
    <source>
        <dbReference type="ARBA" id="ARBA00022679"/>
    </source>
</evidence>
<evidence type="ECO:0000313" key="13">
    <source>
        <dbReference type="Proteomes" id="UP000567179"/>
    </source>
</evidence>
<comment type="catalytic activity">
    <reaction evidence="10">
        <text>L-glutamate + acetyl-CoA = N-acetyl-L-glutamate + CoA + H(+)</text>
        <dbReference type="Rhea" id="RHEA:24292"/>
        <dbReference type="ChEBI" id="CHEBI:15378"/>
        <dbReference type="ChEBI" id="CHEBI:29985"/>
        <dbReference type="ChEBI" id="CHEBI:44337"/>
        <dbReference type="ChEBI" id="CHEBI:57287"/>
        <dbReference type="ChEBI" id="CHEBI:57288"/>
        <dbReference type="EC" id="2.3.1.1"/>
    </reaction>
</comment>
<accession>A0A8H5F8Z5</accession>
<comment type="subunit">
    <text evidence="10">Heterodimer of an alpha and a beta chain.</text>
</comment>
<feature type="site" description="Involved in the stabilization of negative charge on the oxyanion by the formation of the oxyanion hole" evidence="10">
    <location>
        <position position="652"/>
    </location>
</feature>
<dbReference type="Gene3D" id="1.20.58.2130">
    <property type="match status" value="1"/>
</dbReference>
<feature type="region of interest" description="Disordered" evidence="11">
    <location>
        <begin position="442"/>
        <end position="498"/>
    </location>
</feature>
<dbReference type="InterPro" id="IPR042195">
    <property type="entry name" value="ArgJ_beta_C"/>
</dbReference>
<dbReference type="EMBL" id="JAACJJ010000005">
    <property type="protein sequence ID" value="KAF5328180.1"/>
    <property type="molecule type" value="Genomic_DNA"/>
</dbReference>
<dbReference type="FunFam" id="3.10.20.340:FF:000002">
    <property type="entry name" value="Arginine biosynthesis bifunctional protein ArgJ, mitochondrial"/>
    <property type="match status" value="1"/>
</dbReference>
<comment type="function">
    <text evidence="10">Catalyzes two activities which are involved in the cyclic version of arginine biosynthesis: the synthesis of acetylglutamate from glutamate and acetyl-CoA, and of ornithine by transacetylation between acetylornithine and glutamate.</text>
</comment>
<evidence type="ECO:0000256" key="2">
    <source>
        <dbReference type="ARBA" id="ARBA00006774"/>
    </source>
</evidence>
<feature type="binding site" evidence="10">
    <location>
        <position position="741"/>
    </location>
    <ligand>
        <name>substrate</name>
    </ligand>
</feature>
<protein>
    <recommendedName>
        <fullName evidence="10">Arginine biosynthesis bifunctional protein ArgJ, mitochondrial</fullName>
    </recommendedName>
    <domain>
        <recommendedName>
            <fullName evidence="10">Glutamate N-acetyltransferase</fullName>
            <shortName evidence="10">GAT</shortName>
            <ecNumber evidence="10">2.3.1.35</ecNumber>
        </recommendedName>
        <alternativeName>
            <fullName evidence="10">Ornithine acetyltransferase</fullName>
            <shortName evidence="10">OATase</shortName>
        </alternativeName>
        <alternativeName>
            <fullName evidence="10">Ornithine transacetylase</fullName>
        </alternativeName>
    </domain>
    <domain>
        <recommendedName>
            <fullName evidence="10">Amino-acid acetyltransferase</fullName>
            <ecNumber evidence="10">2.3.1.1</ecNumber>
        </recommendedName>
        <alternativeName>
            <fullName evidence="10">N-acetylglutamate synthase</fullName>
            <shortName evidence="10">AGS</shortName>
        </alternativeName>
    </domain>
    <component>
        <recommendedName>
            <fullName evidence="10">Arginine biosynthesis bifunctional protein ArgJ alpha chain</fullName>
        </recommendedName>
    </component>
    <component>
        <recommendedName>
            <fullName evidence="10">Arginine biosynthesis bifunctional protein ArgJ beta chain</fullName>
        </recommendedName>
    </component>
</protein>
<evidence type="ECO:0000256" key="11">
    <source>
        <dbReference type="SAM" id="MobiDB-lite"/>
    </source>
</evidence>
<dbReference type="GO" id="GO:0005759">
    <property type="term" value="C:mitochondrial matrix"/>
    <property type="evidence" value="ECO:0007669"/>
    <property type="project" value="UniProtKB-SubCell"/>
</dbReference>
<dbReference type="NCBIfam" id="TIGR00120">
    <property type="entry name" value="ArgJ"/>
    <property type="match status" value="1"/>
</dbReference>
<feature type="binding site" evidence="10">
    <location>
        <position position="717"/>
    </location>
    <ligand>
        <name>substrate</name>
    </ligand>
</feature>
<evidence type="ECO:0000256" key="8">
    <source>
        <dbReference type="ARBA" id="ARBA00023268"/>
    </source>
</evidence>
<evidence type="ECO:0000256" key="7">
    <source>
        <dbReference type="ARBA" id="ARBA00023128"/>
    </source>
</evidence>
<dbReference type="EC" id="2.3.1.1" evidence="10"/>
<dbReference type="Gene3D" id="3.60.70.12">
    <property type="entry name" value="L-amino peptidase D-ALA esterase/amidase"/>
    <property type="match status" value="1"/>
</dbReference>
<feature type="chain" id="PRO_5035015989" description="Arginine biosynthesis bifunctional protein ArgJ alpha chain" evidence="10">
    <location>
        <begin position="1"/>
        <end position="740"/>
    </location>
</feature>
<feature type="binding site" evidence="10">
    <location>
        <position position="969"/>
    </location>
    <ligand>
        <name>substrate</name>
    </ligand>
</feature>
<keyword evidence="4 10" id="KW-0028">Amino-acid biosynthesis</keyword>
<dbReference type="GO" id="GO:0006526">
    <property type="term" value="P:L-arginine biosynthetic process"/>
    <property type="evidence" value="ECO:0007669"/>
    <property type="project" value="UniProtKB-UniRule"/>
</dbReference>
<dbReference type="UniPathway" id="UPA00068">
    <property type="reaction ID" value="UER00106"/>
</dbReference>
<feature type="binding site" evidence="10">
    <location>
        <position position="691"/>
    </location>
    <ligand>
        <name>substrate</name>
    </ligand>
</feature>
<sequence length="974" mass="106015">MVKTVNWTVAQEKTLSSDYPFVNQDEFIAQTYLQFLWLPQSIMPLTLLIPSLRRVNVASTSTSETHPMHALLEPLLLTTRSVGAKYHTELPQILADGGGAGEMEETMMWYSLTHEKVDEELVEGEPWHNDKWRDAYLRRMERREVMVQMLLYFYKLTLPAPPAPPPVKKKRKRAKTEEPVLNTEDNLELFMDKLSTWQLTEDIDRAAEDLKERDWTQIFTEDIVERQFKAELPEQCALLRSKVFPSSPFSDDEVLEEPDPPVVARKSLPRAPSMARQVPSPTFKAREFARARSRSLSVSLAQEQKARERASTAPPKKPVLNREVSMSRTFKPKPKPAPGATTKAKTEAPPPKPAKPKDVPVTLVEETPVKSKGAATASSRVVFPEKNIRQPSLNEMLAKAGPSRKSSISTKKAVAPTVIDDDDELQDEWMMDSSPDVVLLNPLKRSSSTSSASGITVVDTDDEDDGGVQETPCKPTRNGKRRNGPYGQMSRHTQAQAQAALTTMASFLPKRFSSTISIKAGPSKAHHHAPLPSSVFPAGFRLGGVHAGVKKKKPGVPDLAVILSTSDQPTTAAACFTRNAFKAAPVLVSHEILKQNGGYARAVVVNSGCANAVTGKQGMDDAWAMVKETDGLLSPSSSDSKFAHETLVMSTGVIGQNLPISKIVQGIQDAGKSALGSDFGAWERAAQAFMTTDTFPKLRARGFTIAGVEYRMAGMDKGAGMIHPDMGPADTFASPKQLHATLLGCIMTDAAVSARSLQSALTYAVDRSFNSISVDGDMSTNDSIYVLANGAAAKGALLIDEETNKEAYEQFKAELTSFAADLAKLVVRDGEGATKFVTVTVKSAPSYQDAHNIASRISTSALVKTALYGEDANWGRILAATGSVPLLPSASGSPAPVINPTKVNVSFLPSDGSAALPVLVNGEPENVDEVRAKEILSMEDFEVVVDLGMGQEEAQYWTCDFSYEYVRINGDYRS</sequence>
<evidence type="ECO:0000256" key="9">
    <source>
        <dbReference type="ARBA" id="ARBA00023315"/>
    </source>
</evidence>
<keyword evidence="5 10" id="KW-0808">Transferase</keyword>
<dbReference type="Pfam" id="PF01960">
    <property type="entry name" value="ArgJ"/>
    <property type="match status" value="1"/>
</dbReference>
<dbReference type="EC" id="2.3.1.35" evidence="10"/>
<dbReference type="InterPro" id="IPR002813">
    <property type="entry name" value="Arg_biosynth_ArgJ"/>
</dbReference>
<comment type="subcellular location">
    <subcellularLocation>
        <location evidence="1 10">Mitochondrion matrix</location>
    </subcellularLocation>
</comment>
<evidence type="ECO:0000256" key="4">
    <source>
        <dbReference type="ARBA" id="ARBA00022605"/>
    </source>
</evidence>
<dbReference type="Gene3D" id="3.10.20.340">
    <property type="entry name" value="ArgJ beta chain, C-terminal domain"/>
    <property type="match status" value="1"/>
</dbReference>
<feature type="chain" id="PRO_5035015990" description="Arginine biosynthesis bifunctional protein ArgJ beta chain" evidence="10">
    <location>
        <begin position="741"/>
        <end position="974"/>
    </location>
</feature>
<name>A0A8H5F8Z5_9AGAR</name>
<keyword evidence="6 10" id="KW-0068">Autocatalytic cleavage</keyword>
<feature type="binding site" evidence="10">
    <location>
        <position position="974"/>
    </location>
    <ligand>
        <name>substrate</name>
    </ligand>
</feature>
<keyword evidence="9 10" id="KW-0012">Acyltransferase</keyword>
<dbReference type="HAMAP" id="MF_01106">
    <property type="entry name" value="ArgJ"/>
    <property type="match status" value="1"/>
</dbReference>
<comment type="pathway">
    <text evidence="10">Amino-acid biosynthesis; L-arginine biosynthesis; N(2)-acetyl-L-ornithine from L-glutamate: step 1/4.</text>
</comment>
<dbReference type="PANTHER" id="PTHR23100:SF0">
    <property type="entry name" value="ARGININE BIOSYNTHESIS BIFUNCTIONAL PROTEIN ARGJ, MITOCHONDRIAL"/>
    <property type="match status" value="1"/>
</dbReference>
<keyword evidence="8 10" id="KW-0511">Multifunctional enzyme</keyword>
<comment type="pathway">
    <text evidence="10">Amino-acid biosynthesis; L-arginine biosynthesis; L-ornithine and N-acetyl-L-glutamate from L-glutamate and N(2)-acetyl-L-ornithine (cyclic): step 1/1.</text>
</comment>
<gene>
    <name evidence="12" type="ORF">D9619_013413</name>
</gene>
<feature type="active site" description="Nucleophile" evidence="10">
    <location>
        <position position="741"/>
    </location>
</feature>
<feature type="site" description="Cleavage; by autolysis" evidence="10">
    <location>
        <begin position="740"/>
        <end position="741"/>
    </location>
</feature>
<comment type="similarity">
    <text evidence="2 10">Belongs to the ArgJ family.</text>
</comment>
<dbReference type="OrthoDB" id="2017946at2759"/>
<keyword evidence="7 10" id="KW-0496">Mitochondrion</keyword>
<dbReference type="PANTHER" id="PTHR23100">
    <property type="entry name" value="ARGININE BIOSYNTHESIS BIFUNCTIONAL PROTEIN ARGJ"/>
    <property type="match status" value="1"/>
</dbReference>
<dbReference type="GO" id="GO:0004358">
    <property type="term" value="F:L-glutamate N-acetyltransferase activity, acting on acetyl-L-ornithine as donor"/>
    <property type="evidence" value="ECO:0007669"/>
    <property type="project" value="UniProtKB-UniRule"/>
</dbReference>
<dbReference type="GO" id="GO:0006592">
    <property type="term" value="P:ornithine biosynthetic process"/>
    <property type="evidence" value="ECO:0007669"/>
    <property type="project" value="TreeGrafter"/>
</dbReference>
<organism evidence="12 13">
    <name type="scientific">Psilocybe cf. subviscida</name>
    <dbReference type="NCBI Taxonomy" id="2480587"/>
    <lineage>
        <taxon>Eukaryota</taxon>
        <taxon>Fungi</taxon>
        <taxon>Dikarya</taxon>
        <taxon>Basidiomycota</taxon>
        <taxon>Agaricomycotina</taxon>
        <taxon>Agaricomycetes</taxon>
        <taxon>Agaricomycetidae</taxon>
        <taxon>Agaricales</taxon>
        <taxon>Agaricineae</taxon>
        <taxon>Strophariaceae</taxon>
        <taxon>Psilocybe</taxon>
    </lineage>
</organism>